<gene>
    <name evidence="1" type="ORF">VSX56_16555</name>
</gene>
<reference evidence="1 2" key="1">
    <citation type="submission" date="2024-01" db="EMBL/GenBank/DDBJ databases">
        <authorList>
            <person name="Deng Y."/>
            <person name="Su J."/>
        </authorList>
    </citation>
    <scope>NUCLEOTIDE SEQUENCE [LARGE SCALE GENOMIC DNA]</scope>
    <source>
        <strain evidence="1 2">CPCC 100088</strain>
    </source>
</reference>
<evidence type="ECO:0000313" key="1">
    <source>
        <dbReference type="EMBL" id="MER5173379.1"/>
    </source>
</evidence>
<comment type="caution">
    <text evidence="1">The sequence shown here is derived from an EMBL/GenBank/DDBJ whole genome shotgun (WGS) entry which is preliminary data.</text>
</comment>
<organism evidence="1 2">
    <name type="scientific">Thioclava kandeliae</name>
    <dbReference type="NCBI Taxonomy" id="3070818"/>
    <lineage>
        <taxon>Bacteria</taxon>
        <taxon>Pseudomonadati</taxon>
        <taxon>Pseudomonadota</taxon>
        <taxon>Alphaproteobacteria</taxon>
        <taxon>Rhodobacterales</taxon>
        <taxon>Paracoccaceae</taxon>
        <taxon>Thioclava</taxon>
    </lineage>
</organism>
<protein>
    <submittedName>
        <fullName evidence="1">DUF1413 domain-containing protein</fullName>
    </submittedName>
</protein>
<accession>A0ABV1SKF7</accession>
<name>A0ABV1SKF7_9RHOB</name>
<dbReference type="Pfam" id="PF07205">
    <property type="entry name" value="DUF1413"/>
    <property type="match status" value="1"/>
</dbReference>
<proteinExistence type="predicted"/>
<dbReference type="InterPro" id="IPR010813">
    <property type="entry name" value="DUF1413"/>
</dbReference>
<dbReference type="RefSeq" id="WP_339113291.1">
    <property type="nucleotide sequence ID" value="NZ_JAYWLC010000018.1"/>
</dbReference>
<dbReference type="EMBL" id="JAYWLC010000018">
    <property type="protein sequence ID" value="MER5173379.1"/>
    <property type="molecule type" value="Genomic_DNA"/>
</dbReference>
<evidence type="ECO:0000313" key="2">
    <source>
        <dbReference type="Proteomes" id="UP001438953"/>
    </source>
</evidence>
<keyword evidence="2" id="KW-1185">Reference proteome</keyword>
<reference evidence="1 2" key="2">
    <citation type="submission" date="2024-06" db="EMBL/GenBank/DDBJ databases">
        <title>Thioclava kandeliae sp. nov. from a rhizosphere soil sample of Kandelia candel in a mangrove.</title>
        <authorList>
            <person name="Mu T."/>
        </authorList>
    </citation>
    <scope>NUCLEOTIDE SEQUENCE [LARGE SCALE GENOMIC DNA]</scope>
    <source>
        <strain evidence="1 2">CPCC 100088</strain>
    </source>
</reference>
<dbReference type="Proteomes" id="UP001438953">
    <property type="component" value="Unassembled WGS sequence"/>
</dbReference>
<sequence>MMSDSLHYFANRLTDRPLGPFHLQDIYGPQWAAFSAEDRLRLGRDFLAHVRQGAIPQVHDSGECDPQGRVFRKD</sequence>